<evidence type="ECO:0000313" key="3">
    <source>
        <dbReference type="EMBL" id="XBM47234.1"/>
    </source>
</evidence>
<evidence type="ECO:0000256" key="1">
    <source>
        <dbReference type="SAM" id="MobiDB-lite"/>
    </source>
</evidence>
<dbReference type="EMBL" id="CP157390">
    <property type="protein sequence ID" value="XBM47234.1"/>
    <property type="molecule type" value="Genomic_DNA"/>
</dbReference>
<evidence type="ECO:0008006" key="4">
    <source>
        <dbReference type="Google" id="ProtNLM"/>
    </source>
</evidence>
<reference evidence="3" key="1">
    <citation type="submission" date="2024-05" db="EMBL/GenBank/DDBJ databases">
        <title>The Natural Products Discovery Center: Release of the First 8490 Sequenced Strains for Exploring Actinobacteria Biosynthetic Diversity.</title>
        <authorList>
            <person name="Kalkreuter E."/>
            <person name="Kautsar S.A."/>
            <person name="Yang D."/>
            <person name="Bader C.D."/>
            <person name="Teijaro C.N."/>
            <person name="Fluegel L."/>
            <person name="Davis C.M."/>
            <person name="Simpson J.R."/>
            <person name="Lauterbach L."/>
            <person name="Steele A.D."/>
            <person name="Gui C."/>
            <person name="Meng S."/>
            <person name="Li G."/>
            <person name="Viehrig K."/>
            <person name="Ye F."/>
            <person name="Su P."/>
            <person name="Kiefer A.F."/>
            <person name="Nichols A."/>
            <person name="Cepeda A.J."/>
            <person name="Yan W."/>
            <person name="Fan B."/>
            <person name="Jiang Y."/>
            <person name="Adhikari A."/>
            <person name="Zheng C.-J."/>
            <person name="Schuster L."/>
            <person name="Cowan T.M."/>
            <person name="Smanski M.J."/>
            <person name="Chevrette M.G."/>
            <person name="de Carvalho L.P.S."/>
            <person name="Shen B."/>
        </authorList>
    </citation>
    <scope>NUCLEOTIDE SEQUENCE</scope>
    <source>
        <strain evidence="3">NPDC080035</strain>
    </source>
</reference>
<organism evidence="3">
    <name type="scientific">Leifsonia sp. NPDC080035</name>
    <dbReference type="NCBI Taxonomy" id="3143936"/>
    <lineage>
        <taxon>Bacteria</taxon>
        <taxon>Bacillati</taxon>
        <taxon>Actinomycetota</taxon>
        <taxon>Actinomycetes</taxon>
        <taxon>Micrococcales</taxon>
        <taxon>Microbacteriaceae</taxon>
        <taxon>Leifsonia</taxon>
    </lineage>
</organism>
<feature type="chain" id="PRO_5043997497" description="Bacterial Ig-like domain-containing protein" evidence="2">
    <location>
        <begin position="32"/>
        <end position="288"/>
    </location>
</feature>
<dbReference type="AlphaFoldDB" id="A0AAU7G9P4"/>
<dbReference type="RefSeq" id="WP_348787208.1">
    <property type="nucleotide sequence ID" value="NZ_CP157390.1"/>
</dbReference>
<proteinExistence type="predicted"/>
<feature type="signal peptide" evidence="2">
    <location>
        <begin position="1"/>
        <end position="31"/>
    </location>
</feature>
<sequence>MLSTRSGRAASVLAAAALVGGGLFATMPAYADDATPTDPPASTETPAPADPAAPETPEAAAPTFTATPTSFTLGAWNGTDFGPVSLGDGLSIAGTGFAASTAVTVTLTGSYDGVEITTEATTVTTDDTGAFDTTWIPEHGLSSGLSYAVTAADGTTTADAVDLTVLAPAGAVAIPSTLTTQQLHDTGVIVIAGGFTPGEVVTVTSTYAGAVETHSGTANVNGAVAYGESWYGTLPAGTISYTLTGADSGHVETTTVTVTGDTVTTDPGLPTPKGKVTPTTPNLPKVSG</sequence>
<gene>
    <name evidence="3" type="ORF">AAME72_14225</name>
</gene>
<accession>A0AAU7G9P4</accession>
<evidence type="ECO:0000256" key="2">
    <source>
        <dbReference type="SAM" id="SignalP"/>
    </source>
</evidence>
<name>A0AAU7G9P4_9MICO</name>
<feature type="compositionally biased region" description="Low complexity" evidence="1">
    <location>
        <begin position="260"/>
        <end position="280"/>
    </location>
</feature>
<keyword evidence="2" id="KW-0732">Signal</keyword>
<protein>
    <recommendedName>
        <fullName evidence="4">Bacterial Ig-like domain-containing protein</fullName>
    </recommendedName>
</protein>
<feature type="region of interest" description="Disordered" evidence="1">
    <location>
        <begin position="260"/>
        <end position="288"/>
    </location>
</feature>
<feature type="region of interest" description="Disordered" evidence="1">
    <location>
        <begin position="30"/>
        <end position="63"/>
    </location>
</feature>